<feature type="chain" id="PRO_5029747117" evidence="1">
    <location>
        <begin position="20"/>
        <end position="336"/>
    </location>
</feature>
<proteinExistence type="predicted"/>
<dbReference type="Pfam" id="PF13365">
    <property type="entry name" value="Trypsin_2"/>
    <property type="match status" value="1"/>
</dbReference>
<dbReference type="SUPFAM" id="SSF50494">
    <property type="entry name" value="Trypsin-like serine proteases"/>
    <property type="match status" value="1"/>
</dbReference>
<keyword evidence="3" id="KW-1185">Reference proteome</keyword>
<comment type="caution">
    <text evidence="2">The sequence shown here is derived from an EMBL/GenBank/DDBJ whole genome shotgun (WGS) entry which is preliminary data.</text>
</comment>
<dbReference type="Gene3D" id="2.40.10.10">
    <property type="entry name" value="Trypsin-like serine proteases"/>
    <property type="match status" value="2"/>
</dbReference>
<dbReference type="RefSeq" id="WP_163284309.1">
    <property type="nucleotide sequence ID" value="NZ_JAAGVY010000009.1"/>
</dbReference>
<dbReference type="GO" id="GO:0004252">
    <property type="term" value="F:serine-type endopeptidase activity"/>
    <property type="evidence" value="ECO:0007669"/>
    <property type="project" value="InterPro"/>
</dbReference>
<gene>
    <name evidence="2" type="ORF">G3O08_07080</name>
</gene>
<dbReference type="EMBL" id="JAAGVY010000009">
    <property type="protein sequence ID" value="NEN23260.1"/>
    <property type="molecule type" value="Genomic_DNA"/>
</dbReference>
<dbReference type="InterPro" id="IPR009003">
    <property type="entry name" value="Peptidase_S1_PA"/>
</dbReference>
<dbReference type="GO" id="GO:0006508">
    <property type="term" value="P:proteolysis"/>
    <property type="evidence" value="ECO:0007669"/>
    <property type="project" value="InterPro"/>
</dbReference>
<evidence type="ECO:0000256" key="1">
    <source>
        <dbReference type="SAM" id="SignalP"/>
    </source>
</evidence>
<keyword evidence="1" id="KW-0732">Signal</keyword>
<evidence type="ECO:0000313" key="2">
    <source>
        <dbReference type="EMBL" id="NEN23260.1"/>
    </source>
</evidence>
<organism evidence="2 3">
    <name type="scientific">Cryomorpha ignava</name>
    <dbReference type="NCBI Taxonomy" id="101383"/>
    <lineage>
        <taxon>Bacteria</taxon>
        <taxon>Pseudomonadati</taxon>
        <taxon>Bacteroidota</taxon>
        <taxon>Flavobacteriia</taxon>
        <taxon>Flavobacteriales</taxon>
        <taxon>Cryomorphaceae</taxon>
        <taxon>Cryomorpha</taxon>
    </lineage>
</organism>
<reference evidence="2 3" key="1">
    <citation type="submission" date="2020-02" db="EMBL/GenBank/DDBJ databases">
        <title>Out from the shadows clarifying the taxonomy of the family Cryomorphaceae and related taxa by utilizing the GTDB taxonomic framework.</title>
        <authorList>
            <person name="Bowman J.P."/>
        </authorList>
    </citation>
    <scope>NUCLEOTIDE SEQUENCE [LARGE SCALE GENOMIC DNA]</scope>
    <source>
        <strain evidence="2 3">QSSC 1-22</strain>
    </source>
</reference>
<dbReference type="PANTHER" id="PTHR43019:SF23">
    <property type="entry name" value="PROTEASE DO-LIKE 5, CHLOROPLASTIC"/>
    <property type="match status" value="1"/>
</dbReference>
<sequence>MRLFLCVFIFISLPFQSKAQDDYSTIHFVMKDGVYDTAYKIYLNNHYIFAIRYGENYSYKVYSEGRFAVDIATLTLGIDMKNGYDYYIQISGGFSGTKEVTTETGIKIFERNSKTYTGEEDIYNPIGDLPETSSFGGGQATCFAVNSSGYLITNYHVVKDRKKVDIIHGSDTTVAEVIGFDADLDLALIKADSASLGLGILPYSISAKAERQGAPAFVLGYPMVSAMGEEIKVTDGIIGSLTGYKGSYSQYQFSAPVQPGNSGSPLYNERGQIIGVINAKLKGAEGAGYAIKSQYLIPFLEMLNVPLGQEQSTPDLSLPDRVEILKDFVFTVHVSK</sequence>
<dbReference type="PRINTS" id="PR00834">
    <property type="entry name" value="PROTEASES2C"/>
</dbReference>
<feature type="signal peptide" evidence="1">
    <location>
        <begin position="1"/>
        <end position="19"/>
    </location>
</feature>
<dbReference type="PANTHER" id="PTHR43019">
    <property type="entry name" value="SERINE ENDOPROTEASE DEGS"/>
    <property type="match status" value="1"/>
</dbReference>
<evidence type="ECO:0000313" key="3">
    <source>
        <dbReference type="Proteomes" id="UP000486602"/>
    </source>
</evidence>
<dbReference type="InterPro" id="IPR001940">
    <property type="entry name" value="Peptidase_S1C"/>
</dbReference>
<accession>A0A7K3WNN0</accession>
<protein>
    <submittedName>
        <fullName evidence="2">Trypsin-like peptidase domain-containing protein</fullName>
    </submittedName>
</protein>
<dbReference type="AlphaFoldDB" id="A0A7K3WNN0"/>
<dbReference type="Proteomes" id="UP000486602">
    <property type="component" value="Unassembled WGS sequence"/>
</dbReference>
<dbReference type="InterPro" id="IPR043504">
    <property type="entry name" value="Peptidase_S1_PA_chymotrypsin"/>
</dbReference>
<name>A0A7K3WNN0_9FLAO</name>